<dbReference type="PANTHER" id="PTHR48084">
    <property type="entry name" value="2-OXOGLUTARATE OXIDOREDUCTASE SUBUNIT KORB-RELATED"/>
    <property type="match status" value="1"/>
</dbReference>
<gene>
    <name evidence="3" type="ORF">MNBD_NITROSPIRAE02-1196</name>
</gene>
<sequence>MIQVFKRPESLKNVPFRFCPGCGHSIVHRLVAECIDELGIRERTIGTAPVGCAVFAYDYFNFDVIECAHGRPPAVATALKRVMPDNVVFSYQGDGDLASIGLGEIVHAANRGENLSVFFINNATYGMTGGQMAPTTLLGQKTTTTPAGRDPKSEGYPLPMAEILATIEGAVLIARTAIDGIKGVKETRRLIKRSFQYQMEGRGFSMIEILSPCPTVWKKTPVESLRWLSIHMESVFRTGVLIDRHRELQDWKKA</sequence>
<dbReference type="Gene3D" id="3.40.50.970">
    <property type="match status" value="1"/>
</dbReference>
<protein>
    <submittedName>
        <fullName evidence="3">2-oxoglutarate/2-oxoacid ferredoxin oxidoreductase, beta subunit</fullName>
        <ecNumber evidence="3">1.2.7.-</ecNumber>
    </submittedName>
</protein>
<feature type="domain" description="Thiamine pyrophosphate enzyme TPP-binding" evidence="2">
    <location>
        <begin position="60"/>
        <end position="209"/>
    </location>
</feature>
<dbReference type="GO" id="GO:0030976">
    <property type="term" value="F:thiamine pyrophosphate binding"/>
    <property type="evidence" value="ECO:0007669"/>
    <property type="project" value="InterPro"/>
</dbReference>
<dbReference type="GO" id="GO:0016625">
    <property type="term" value="F:oxidoreductase activity, acting on the aldehyde or oxo group of donors, iron-sulfur protein as acceptor"/>
    <property type="evidence" value="ECO:0007669"/>
    <property type="project" value="UniProtKB-ARBA"/>
</dbReference>
<evidence type="ECO:0000256" key="1">
    <source>
        <dbReference type="ARBA" id="ARBA00023002"/>
    </source>
</evidence>
<dbReference type="PANTHER" id="PTHR48084:SF3">
    <property type="entry name" value="SUBUNIT OF PYRUVATE:FLAVODOXIN OXIDOREDUCTASE"/>
    <property type="match status" value="1"/>
</dbReference>
<dbReference type="AlphaFoldDB" id="A0A3B1DB35"/>
<dbReference type="SUPFAM" id="SSF52518">
    <property type="entry name" value="Thiamin diphosphate-binding fold (THDP-binding)"/>
    <property type="match status" value="1"/>
</dbReference>
<dbReference type="GO" id="GO:0045333">
    <property type="term" value="P:cellular respiration"/>
    <property type="evidence" value="ECO:0007669"/>
    <property type="project" value="UniProtKB-ARBA"/>
</dbReference>
<dbReference type="InterPro" id="IPR011766">
    <property type="entry name" value="TPP_enzyme_TPP-bd"/>
</dbReference>
<evidence type="ECO:0000259" key="2">
    <source>
        <dbReference type="Pfam" id="PF02775"/>
    </source>
</evidence>
<dbReference type="EC" id="1.2.7.-" evidence="3"/>
<evidence type="ECO:0000313" key="3">
    <source>
        <dbReference type="EMBL" id="VAX29005.1"/>
    </source>
</evidence>
<accession>A0A3B1DB35</accession>
<dbReference type="EMBL" id="UOGH01000104">
    <property type="protein sequence ID" value="VAX29005.1"/>
    <property type="molecule type" value="Genomic_DNA"/>
</dbReference>
<proteinExistence type="predicted"/>
<reference evidence="3" key="1">
    <citation type="submission" date="2018-06" db="EMBL/GenBank/DDBJ databases">
        <authorList>
            <person name="Zhirakovskaya E."/>
        </authorList>
    </citation>
    <scope>NUCLEOTIDE SEQUENCE</scope>
</reference>
<organism evidence="3">
    <name type="scientific">hydrothermal vent metagenome</name>
    <dbReference type="NCBI Taxonomy" id="652676"/>
    <lineage>
        <taxon>unclassified sequences</taxon>
        <taxon>metagenomes</taxon>
        <taxon>ecological metagenomes</taxon>
    </lineage>
</organism>
<dbReference type="InterPro" id="IPR029061">
    <property type="entry name" value="THDP-binding"/>
</dbReference>
<name>A0A3B1DB35_9ZZZZ</name>
<dbReference type="InterPro" id="IPR051457">
    <property type="entry name" value="2-oxoacid:Fd_oxidoreductase"/>
</dbReference>
<keyword evidence="1 3" id="KW-0560">Oxidoreductase</keyword>
<dbReference type="Pfam" id="PF02775">
    <property type="entry name" value="TPP_enzyme_C"/>
    <property type="match status" value="1"/>
</dbReference>